<evidence type="ECO:0000256" key="1">
    <source>
        <dbReference type="SAM" id="MobiDB-lite"/>
    </source>
</evidence>
<accession>A0ABR2PX12</accession>
<keyword evidence="3" id="KW-1185">Reference proteome</keyword>
<organism evidence="2 3">
    <name type="scientific">Hibiscus sabdariffa</name>
    <name type="common">roselle</name>
    <dbReference type="NCBI Taxonomy" id="183260"/>
    <lineage>
        <taxon>Eukaryota</taxon>
        <taxon>Viridiplantae</taxon>
        <taxon>Streptophyta</taxon>
        <taxon>Embryophyta</taxon>
        <taxon>Tracheophyta</taxon>
        <taxon>Spermatophyta</taxon>
        <taxon>Magnoliopsida</taxon>
        <taxon>eudicotyledons</taxon>
        <taxon>Gunneridae</taxon>
        <taxon>Pentapetalae</taxon>
        <taxon>rosids</taxon>
        <taxon>malvids</taxon>
        <taxon>Malvales</taxon>
        <taxon>Malvaceae</taxon>
        <taxon>Malvoideae</taxon>
        <taxon>Hibiscus</taxon>
    </lineage>
</organism>
<reference evidence="2 3" key="1">
    <citation type="journal article" date="2024" name="G3 (Bethesda)">
        <title>Genome assembly of Hibiscus sabdariffa L. provides insights into metabolisms of medicinal natural products.</title>
        <authorList>
            <person name="Kim T."/>
        </authorList>
    </citation>
    <scope>NUCLEOTIDE SEQUENCE [LARGE SCALE GENOMIC DNA]</scope>
    <source>
        <strain evidence="2">TK-2024</strain>
        <tissue evidence="2">Old leaves</tissue>
    </source>
</reference>
<feature type="region of interest" description="Disordered" evidence="1">
    <location>
        <begin position="94"/>
        <end position="119"/>
    </location>
</feature>
<proteinExistence type="predicted"/>
<dbReference type="EMBL" id="JBBPBN010000050">
    <property type="protein sequence ID" value="KAK8992792.1"/>
    <property type="molecule type" value="Genomic_DNA"/>
</dbReference>
<sequence length="119" mass="13946">MEEDKRNTSEGGKKDRLDSLKEKSRINLSPNYSWAEVVRREIKEKNKTEENIRADVVALGFTKNEIHILEENPNLDMEECFDSIKQNEKREDFGTVFSIPKSQNEKRKGDLISERTEED</sequence>
<gene>
    <name evidence="2" type="ORF">V6N11_048862</name>
</gene>
<dbReference type="Proteomes" id="UP001396334">
    <property type="component" value="Unassembled WGS sequence"/>
</dbReference>
<evidence type="ECO:0000313" key="3">
    <source>
        <dbReference type="Proteomes" id="UP001396334"/>
    </source>
</evidence>
<feature type="compositionally biased region" description="Basic and acidic residues" evidence="1">
    <location>
        <begin position="103"/>
        <end position="119"/>
    </location>
</feature>
<protein>
    <submittedName>
        <fullName evidence="2">Uncharacterized protein</fullName>
    </submittedName>
</protein>
<name>A0ABR2PX12_9ROSI</name>
<comment type="caution">
    <text evidence="2">The sequence shown here is derived from an EMBL/GenBank/DDBJ whole genome shotgun (WGS) entry which is preliminary data.</text>
</comment>
<evidence type="ECO:0000313" key="2">
    <source>
        <dbReference type="EMBL" id="KAK8992792.1"/>
    </source>
</evidence>
<feature type="region of interest" description="Disordered" evidence="1">
    <location>
        <begin position="1"/>
        <end position="22"/>
    </location>
</feature>